<dbReference type="SUPFAM" id="SSF51011">
    <property type="entry name" value="Glycosyl hydrolase domain"/>
    <property type="match status" value="1"/>
</dbReference>
<feature type="domain" description="Glycosyl hydrolase family 13 catalytic" evidence="4">
    <location>
        <begin position="21"/>
        <end position="400"/>
    </location>
</feature>
<evidence type="ECO:0000313" key="6">
    <source>
        <dbReference type="Proteomes" id="UP000316598"/>
    </source>
</evidence>
<keyword evidence="3 5" id="KW-0326">Glycosidase</keyword>
<dbReference type="EC" id="3.2.1.10" evidence="5"/>
<dbReference type="PANTHER" id="PTHR10357">
    <property type="entry name" value="ALPHA-AMYLASE FAMILY MEMBER"/>
    <property type="match status" value="1"/>
</dbReference>
<evidence type="ECO:0000256" key="1">
    <source>
        <dbReference type="ARBA" id="ARBA00008061"/>
    </source>
</evidence>
<dbReference type="GO" id="GO:0009313">
    <property type="term" value="P:oligosaccharide catabolic process"/>
    <property type="evidence" value="ECO:0007669"/>
    <property type="project" value="TreeGrafter"/>
</dbReference>
<accession>A0A5C5WVV3</accession>
<dbReference type="InterPro" id="IPR006047">
    <property type="entry name" value="GH13_cat_dom"/>
</dbReference>
<dbReference type="InterPro" id="IPR013780">
    <property type="entry name" value="Glyco_hydro_b"/>
</dbReference>
<dbReference type="SMART" id="SM00642">
    <property type="entry name" value="Aamy"/>
    <property type="match status" value="1"/>
</dbReference>
<dbReference type="RefSeq" id="WP_146514799.1">
    <property type="nucleotide sequence ID" value="NZ_SJPI01000001.1"/>
</dbReference>
<comment type="similarity">
    <text evidence="1">Belongs to the glycosyl hydrolase 13 family.</text>
</comment>
<keyword evidence="6" id="KW-1185">Reference proteome</keyword>
<dbReference type="Pfam" id="PF11941">
    <property type="entry name" value="DUF3459"/>
    <property type="match status" value="1"/>
</dbReference>
<dbReference type="FunFam" id="3.90.400.10:FF:000002">
    <property type="entry name" value="Sucrose isomerase"/>
    <property type="match status" value="1"/>
</dbReference>
<dbReference type="Gene3D" id="3.90.400.10">
    <property type="entry name" value="Oligo-1,6-glucosidase, Domain 2"/>
    <property type="match status" value="1"/>
</dbReference>
<gene>
    <name evidence="5" type="primary">malL</name>
    <name evidence="5" type="ORF">Pla22_24700</name>
</gene>
<reference evidence="5 6" key="1">
    <citation type="submission" date="2019-02" db="EMBL/GenBank/DDBJ databases">
        <title>Deep-cultivation of Planctomycetes and their phenomic and genomic characterization uncovers novel biology.</title>
        <authorList>
            <person name="Wiegand S."/>
            <person name="Jogler M."/>
            <person name="Boedeker C."/>
            <person name="Pinto D."/>
            <person name="Vollmers J."/>
            <person name="Rivas-Marin E."/>
            <person name="Kohn T."/>
            <person name="Peeters S.H."/>
            <person name="Heuer A."/>
            <person name="Rast P."/>
            <person name="Oberbeckmann S."/>
            <person name="Bunk B."/>
            <person name="Jeske O."/>
            <person name="Meyerdierks A."/>
            <person name="Storesund J.E."/>
            <person name="Kallscheuer N."/>
            <person name="Luecker S."/>
            <person name="Lage O.M."/>
            <person name="Pohl T."/>
            <person name="Merkel B.J."/>
            <person name="Hornburger P."/>
            <person name="Mueller R.-W."/>
            <person name="Bruemmer F."/>
            <person name="Labrenz M."/>
            <person name="Spormann A.M."/>
            <person name="Op Den Camp H."/>
            <person name="Overmann J."/>
            <person name="Amann R."/>
            <person name="Jetten M.S.M."/>
            <person name="Mascher T."/>
            <person name="Medema M.H."/>
            <person name="Devos D.P."/>
            <person name="Kaster A.-K."/>
            <person name="Ovreas L."/>
            <person name="Rohde M."/>
            <person name="Galperin M.Y."/>
            <person name="Jogler C."/>
        </authorList>
    </citation>
    <scope>NUCLEOTIDE SEQUENCE [LARGE SCALE GENOMIC DNA]</scope>
    <source>
        <strain evidence="5 6">Pla22</strain>
    </source>
</reference>
<evidence type="ECO:0000256" key="2">
    <source>
        <dbReference type="ARBA" id="ARBA00022801"/>
    </source>
</evidence>
<dbReference type="Pfam" id="PF00128">
    <property type="entry name" value="Alpha-amylase"/>
    <property type="match status" value="1"/>
</dbReference>
<dbReference type="GO" id="GO:0004556">
    <property type="term" value="F:alpha-amylase activity"/>
    <property type="evidence" value="ECO:0007669"/>
    <property type="project" value="TreeGrafter"/>
</dbReference>
<keyword evidence="2 5" id="KW-0378">Hydrolase</keyword>
<dbReference type="CDD" id="cd11331">
    <property type="entry name" value="AmyAc_OligoGlu_like"/>
    <property type="match status" value="1"/>
</dbReference>
<name>A0A5C5WVV3_9BACT</name>
<protein>
    <submittedName>
        <fullName evidence="5">Oligo-1,6-glucosidase</fullName>
        <ecNumber evidence="5">3.2.1.10</ecNumber>
    </submittedName>
</protein>
<evidence type="ECO:0000259" key="4">
    <source>
        <dbReference type="SMART" id="SM00642"/>
    </source>
</evidence>
<dbReference type="Gene3D" id="3.20.20.80">
    <property type="entry name" value="Glycosidases"/>
    <property type="match status" value="2"/>
</dbReference>
<dbReference type="InterPro" id="IPR017853">
    <property type="entry name" value="GH"/>
</dbReference>
<dbReference type="PANTHER" id="PTHR10357:SF179">
    <property type="entry name" value="NEUTRAL AND BASIC AMINO ACID TRANSPORT PROTEIN RBAT"/>
    <property type="match status" value="1"/>
</dbReference>
<dbReference type="OrthoDB" id="9805159at2"/>
<dbReference type="InterPro" id="IPR022567">
    <property type="entry name" value="DUF3459"/>
</dbReference>
<evidence type="ECO:0000313" key="5">
    <source>
        <dbReference type="EMBL" id="TWT54816.1"/>
    </source>
</evidence>
<sequence length="534" mass="60607">MKIPPPIPNKSCWWESGVIYQIYPRSFQDSNADGVGDLAGIEKRLDYLVSLGIDAIWLSPIYPSPMADFGYDVADYRDIDPIFGDLDEFDQLLNAVHASGIKLLLDFVPNHSSDQHPWFIESRSSRKNPKRDWYIWRDPSSSGGPPNNWISDFGGSSWQWDATTQQYYLHAFLPQQPDLNWRHPELRKAMMGVLRFWLDRGVDGFRMDVLWHIVKDAKLRDNPINPHWTPDRTERDRLIQLHSTDQQEAHEIAAEFRALADSYGDRVLIGEISLPNDRLARWFGTADRPQVHLPVNFQIIENDWNAASLCRLITNYEASLPAFGWPNWVIGNHDAPRIAARVGNAQARVAAMLLLTLRGTPTLYQGDEIGIGDVHIPLDRVRDPQDLQQPKLGIGRDRSRTPMPWDRSAHAGFSTAEPWLPLGNDWRERNVAVQGQDPRSLLTLYRTLLSLRRSYPALAIGALLRVESSGDVLSFVRQHDNQQLLIVLNLGDQTQTLPTPKDTVIGKLLCSTTTPRPLNGTLAPNEGLVLQLRK</sequence>
<dbReference type="AlphaFoldDB" id="A0A5C5WVV3"/>
<dbReference type="SUPFAM" id="SSF51445">
    <property type="entry name" value="(Trans)glycosidases"/>
    <property type="match status" value="1"/>
</dbReference>
<dbReference type="EMBL" id="SJPI01000001">
    <property type="protein sequence ID" value="TWT54816.1"/>
    <property type="molecule type" value="Genomic_DNA"/>
</dbReference>
<proteinExistence type="inferred from homology"/>
<organism evidence="5 6">
    <name type="scientific">Rubripirellula amarantea</name>
    <dbReference type="NCBI Taxonomy" id="2527999"/>
    <lineage>
        <taxon>Bacteria</taxon>
        <taxon>Pseudomonadati</taxon>
        <taxon>Planctomycetota</taxon>
        <taxon>Planctomycetia</taxon>
        <taxon>Pirellulales</taxon>
        <taxon>Pirellulaceae</taxon>
        <taxon>Rubripirellula</taxon>
    </lineage>
</organism>
<dbReference type="Gene3D" id="2.60.40.1180">
    <property type="entry name" value="Golgi alpha-mannosidase II"/>
    <property type="match status" value="1"/>
</dbReference>
<dbReference type="GO" id="GO:0004574">
    <property type="term" value="F:oligo-1,6-glucosidase activity"/>
    <property type="evidence" value="ECO:0007669"/>
    <property type="project" value="UniProtKB-EC"/>
</dbReference>
<dbReference type="Proteomes" id="UP000316598">
    <property type="component" value="Unassembled WGS sequence"/>
</dbReference>
<comment type="caution">
    <text evidence="5">The sequence shown here is derived from an EMBL/GenBank/DDBJ whole genome shotgun (WGS) entry which is preliminary data.</text>
</comment>
<evidence type="ECO:0000256" key="3">
    <source>
        <dbReference type="ARBA" id="ARBA00023295"/>
    </source>
</evidence>
<dbReference type="InterPro" id="IPR045857">
    <property type="entry name" value="O16G_dom_2"/>
</dbReference>